<dbReference type="GO" id="GO:0016491">
    <property type="term" value="F:oxidoreductase activity"/>
    <property type="evidence" value="ECO:0007669"/>
    <property type="project" value="UniProtKB-KW"/>
</dbReference>
<evidence type="ECO:0000256" key="3">
    <source>
        <dbReference type="SAM" id="MobiDB-lite"/>
    </source>
</evidence>
<dbReference type="Pfam" id="PF00106">
    <property type="entry name" value="adh_short"/>
    <property type="match status" value="1"/>
</dbReference>
<dbReference type="PANTHER" id="PTHR43391">
    <property type="entry name" value="RETINOL DEHYDROGENASE-RELATED"/>
    <property type="match status" value="1"/>
</dbReference>
<accession>A0A939TAV2</accession>
<keyword evidence="6" id="KW-1185">Reference proteome</keyword>
<dbReference type="InterPro" id="IPR020904">
    <property type="entry name" value="Sc_DH/Rdtase_CS"/>
</dbReference>
<dbReference type="InterPro" id="IPR036291">
    <property type="entry name" value="NAD(P)-bd_dom_sf"/>
</dbReference>
<dbReference type="InterPro" id="IPR057326">
    <property type="entry name" value="KR_dom"/>
</dbReference>
<dbReference type="PANTHER" id="PTHR43391:SF12">
    <property type="entry name" value="OXIDOREDUCTASE EPHD-RELATED"/>
    <property type="match status" value="1"/>
</dbReference>
<dbReference type="AlphaFoldDB" id="A0A939TAV2"/>
<gene>
    <name evidence="5" type="ORF">J4573_37675</name>
</gene>
<keyword evidence="2" id="KW-0560">Oxidoreductase</keyword>
<dbReference type="RefSeq" id="WP_208260904.1">
    <property type="nucleotide sequence ID" value="NZ_JAGEOJ010000018.1"/>
</dbReference>
<evidence type="ECO:0000256" key="2">
    <source>
        <dbReference type="ARBA" id="ARBA00023002"/>
    </source>
</evidence>
<comment type="similarity">
    <text evidence="1">Belongs to the short-chain dehydrogenases/reductases (SDR) family.</text>
</comment>
<dbReference type="Gene3D" id="3.40.50.1820">
    <property type="entry name" value="alpha/beta hydrolase"/>
    <property type="match status" value="1"/>
</dbReference>
<dbReference type="PRINTS" id="PR00081">
    <property type="entry name" value="GDHRDH"/>
</dbReference>
<comment type="caution">
    <text evidence="5">The sequence shown here is derived from an EMBL/GenBank/DDBJ whole genome shotgun (WGS) entry which is preliminary data.</text>
</comment>
<dbReference type="InterPro" id="IPR000073">
    <property type="entry name" value="AB_hydrolase_1"/>
</dbReference>
<proteinExistence type="inferred from homology"/>
<protein>
    <submittedName>
        <fullName evidence="5">SDR family oxidoreductase</fullName>
    </submittedName>
</protein>
<dbReference type="InterPro" id="IPR029058">
    <property type="entry name" value="AB_hydrolase_fold"/>
</dbReference>
<dbReference type="PRINTS" id="PR00080">
    <property type="entry name" value="SDRFAMILY"/>
</dbReference>
<dbReference type="InterPro" id="IPR002347">
    <property type="entry name" value="SDR_fam"/>
</dbReference>
<dbReference type="EMBL" id="JAGEOJ010000018">
    <property type="protein sequence ID" value="MBO2452872.1"/>
    <property type="molecule type" value="Genomic_DNA"/>
</dbReference>
<sequence length="612" mass="65254">MRDHRVRSGEVELAVRERGEGHRPTVVLVHGYPDTSAVWDEVAERLAGRFRVIAYDVRGAGASTTPDDPLDYGLDALMGDLKAVLDAAGAAEPVHLVGHDWGSVQGWEAVTGSRLTGRIASFTSISGPARQHVGLWTRETARSGPRGVAEVMGQARRSAYMPVLRTPRAGEMLARAMPMAFERGMRLMEGAEPRPGHPAPTLSRDAINGLGLYRANMGRGKRPEGEGRTDVPVQLIVPTRDRYATEGMLLSARGRASRLYVRRAPGGHWIARSHPDLIARWIGEFVDYVESGEETQELTRARAAGEAGKDFGGQLVVVTGAGSGIGSATAQAFAKAGARVVVADIDEGAAKHTADEIAAQGGDAQVYRVDVTDADGMDRFAEYVRDTFGVPDVVVNNAGIGVGGPLLDTDEEVWGRIRSTNLDGVYRGCRLFGRQMVERGEGGQLVNIASMAAFTTSAGLSAYSATKAAVLQLSECLRVELEPAGVGVTAICPGVINTPIVRNTQFVGVPPGVADLVRRQAIRLFERRGYPPERVADAILRAVRNDRAVVVVSPEARIGRTIARISPATGRALARFGRMAGERMQQQNGRGDPDAQPAAAPPTPPTPLPPTS</sequence>
<dbReference type="Proteomes" id="UP000669179">
    <property type="component" value="Unassembled WGS sequence"/>
</dbReference>
<dbReference type="FunFam" id="3.40.50.720:FF:000084">
    <property type="entry name" value="Short-chain dehydrogenase reductase"/>
    <property type="match status" value="1"/>
</dbReference>
<evidence type="ECO:0000313" key="6">
    <source>
        <dbReference type="Proteomes" id="UP000669179"/>
    </source>
</evidence>
<organism evidence="5 6">
    <name type="scientific">Actinomadura barringtoniae</name>
    <dbReference type="NCBI Taxonomy" id="1427535"/>
    <lineage>
        <taxon>Bacteria</taxon>
        <taxon>Bacillati</taxon>
        <taxon>Actinomycetota</taxon>
        <taxon>Actinomycetes</taxon>
        <taxon>Streptosporangiales</taxon>
        <taxon>Thermomonosporaceae</taxon>
        <taxon>Actinomadura</taxon>
    </lineage>
</organism>
<reference evidence="5" key="1">
    <citation type="submission" date="2021-03" db="EMBL/GenBank/DDBJ databases">
        <authorList>
            <person name="Kanchanasin P."/>
            <person name="Saeng-In P."/>
            <person name="Phongsopitanun W."/>
            <person name="Yuki M."/>
            <person name="Kudo T."/>
            <person name="Ohkuma M."/>
            <person name="Tanasupawat S."/>
        </authorList>
    </citation>
    <scope>NUCLEOTIDE SEQUENCE</scope>
    <source>
        <strain evidence="5">GKU 128</strain>
    </source>
</reference>
<name>A0A939TAV2_9ACTN</name>
<feature type="compositionally biased region" description="Pro residues" evidence="3">
    <location>
        <begin position="599"/>
        <end position="612"/>
    </location>
</feature>
<dbReference type="SMART" id="SM00822">
    <property type="entry name" value="PKS_KR"/>
    <property type="match status" value="1"/>
</dbReference>
<dbReference type="CDD" id="cd05233">
    <property type="entry name" value="SDR_c"/>
    <property type="match status" value="1"/>
</dbReference>
<dbReference type="Pfam" id="PF00561">
    <property type="entry name" value="Abhydrolase_1"/>
    <property type="match status" value="1"/>
</dbReference>
<evidence type="ECO:0000313" key="5">
    <source>
        <dbReference type="EMBL" id="MBO2452872.1"/>
    </source>
</evidence>
<dbReference type="SUPFAM" id="SSF51735">
    <property type="entry name" value="NAD(P)-binding Rossmann-fold domains"/>
    <property type="match status" value="1"/>
</dbReference>
<dbReference type="PROSITE" id="PS00061">
    <property type="entry name" value="ADH_SHORT"/>
    <property type="match status" value="1"/>
</dbReference>
<evidence type="ECO:0000259" key="4">
    <source>
        <dbReference type="SMART" id="SM00822"/>
    </source>
</evidence>
<dbReference type="SUPFAM" id="SSF53474">
    <property type="entry name" value="alpha/beta-Hydrolases"/>
    <property type="match status" value="1"/>
</dbReference>
<dbReference type="Gene3D" id="3.40.50.720">
    <property type="entry name" value="NAD(P)-binding Rossmann-like Domain"/>
    <property type="match status" value="1"/>
</dbReference>
<feature type="domain" description="Ketoreductase" evidence="4">
    <location>
        <begin position="314"/>
        <end position="494"/>
    </location>
</feature>
<dbReference type="NCBIfam" id="NF004514">
    <property type="entry name" value="PRK05855.1"/>
    <property type="match status" value="1"/>
</dbReference>
<evidence type="ECO:0000256" key="1">
    <source>
        <dbReference type="ARBA" id="ARBA00006484"/>
    </source>
</evidence>
<feature type="region of interest" description="Disordered" evidence="3">
    <location>
        <begin position="582"/>
        <end position="612"/>
    </location>
</feature>